<name>A0A2N5DUA9_9GAMM</name>
<evidence type="ECO:0000256" key="1">
    <source>
        <dbReference type="SAM" id="MobiDB-lite"/>
    </source>
</evidence>
<feature type="region of interest" description="Disordered" evidence="1">
    <location>
        <begin position="1"/>
        <end position="65"/>
    </location>
</feature>
<protein>
    <submittedName>
        <fullName evidence="2">Uncharacterized protein</fullName>
    </submittedName>
</protein>
<dbReference type="AlphaFoldDB" id="A0A2N5DUA9"/>
<sequence length="86" mass="9553">MMNRWKRRDERAQAGHDSVTVPEAAGRPETTGLSGKTTGGRRGPVFISPSRFESPAHWQHDSQKPDGAALRMLAIIRRKGLGLFEQ</sequence>
<evidence type="ECO:0000313" key="2">
    <source>
        <dbReference type="EMBL" id="PLR30363.1"/>
    </source>
</evidence>
<accession>A0A2N5DUA9</accession>
<evidence type="ECO:0000313" key="3">
    <source>
        <dbReference type="Proteomes" id="UP000234240"/>
    </source>
</evidence>
<gene>
    <name evidence="2" type="ORF">CYR55_22275</name>
</gene>
<keyword evidence="3" id="KW-1185">Reference proteome</keyword>
<organism evidence="2 3">
    <name type="scientific">Chimaeribacter californicus</name>
    <dbReference type="NCBI Taxonomy" id="2060067"/>
    <lineage>
        <taxon>Bacteria</taxon>
        <taxon>Pseudomonadati</taxon>
        <taxon>Pseudomonadota</taxon>
        <taxon>Gammaproteobacteria</taxon>
        <taxon>Enterobacterales</taxon>
        <taxon>Yersiniaceae</taxon>
        <taxon>Chimaeribacter</taxon>
    </lineage>
</organism>
<comment type="caution">
    <text evidence="2">The sequence shown here is derived from an EMBL/GenBank/DDBJ whole genome shotgun (WGS) entry which is preliminary data.</text>
</comment>
<proteinExistence type="predicted"/>
<dbReference type="EMBL" id="PJZF01000035">
    <property type="protein sequence ID" value="PLR30363.1"/>
    <property type="molecule type" value="Genomic_DNA"/>
</dbReference>
<dbReference type="Proteomes" id="UP000234240">
    <property type="component" value="Unassembled WGS sequence"/>
</dbReference>
<reference evidence="2 3" key="1">
    <citation type="submission" date="2017-12" db="EMBL/GenBank/DDBJ databases">
        <title>Characterization of six clinical isolates of Enterochimera gen. nov., a novel genus of the Yersiniaciae family and the three species Enterochimera arupensis sp. nov., Enterochimera coloradensis sp. nov, and Enterochimera californica sp. nov.</title>
        <authorList>
            <person name="Rossi A."/>
            <person name="Fisher M."/>
        </authorList>
    </citation>
    <scope>NUCLEOTIDE SEQUENCE [LARGE SCALE GENOMIC DNA]</scope>
    <source>
        <strain evidence="3">2015-Iso6</strain>
    </source>
</reference>